<keyword evidence="2" id="KW-1185">Reference proteome</keyword>
<evidence type="ECO:0000313" key="2">
    <source>
        <dbReference type="Proteomes" id="UP000464507"/>
    </source>
</evidence>
<dbReference type="KEGG" id="mant:BHD05_09180"/>
<evidence type="ECO:0000313" key="1">
    <source>
        <dbReference type="EMBL" id="QHO69788.1"/>
    </source>
</evidence>
<reference evidence="1 2" key="1">
    <citation type="submission" date="2016-09" db="EMBL/GenBank/DDBJ databases">
        <title>Complete genome sequence of microbes from the polar regions.</title>
        <authorList>
            <person name="Liao L."/>
            <person name="Chen B."/>
        </authorList>
    </citation>
    <scope>NUCLEOTIDE SEQUENCE [LARGE SCALE GENOMIC DNA]</scope>
    <source>
        <strain evidence="1 2">ZS314</strain>
    </source>
</reference>
<name>A0A7L5AGV4_9MICO</name>
<dbReference type="Proteomes" id="UP000464507">
    <property type="component" value="Chromosome"/>
</dbReference>
<gene>
    <name evidence="1" type="ORF">BHD05_09180</name>
</gene>
<protein>
    <submittedName>
        <fullName evidence="1">Uncharacterized protein</fullName>
    </submittedName>
</protein>
<dbReference type="AlphaFoldDB" id="A0A7L5AGV4"/>
<proteinExistence type="predicted"/>
<dbReference type="EMBL" id="CP017146">
    <property type="protein sequence ID" value="QHO69788.1"/>
    <property type="molecule type" value="Genomic_DNA"/>
</dbReference>
<accession>A0A7L5AGV4</accession>
<organism evidence="1 2">
    <name type="scientific">Marisediminicola antarctica</name>
    <dbReference type="NCBI Taxonomy" id="674079"/>
    <lineage>
        <taxon>Bacteria</taxon>
        <taxon>Bacillati</taxon>
        <taxon>Actinomycetota</taxon>
        <taxon>Actinomycetes</taxon>
        <taxon>Micrococcales</taxon>
        <taxon>Microbacteriaceae</taxon>
        <taxon>Marisediminicola</taxon>
    </lineage>
</organism>
<sequence>MVGAPARGRRARAQEDSQRLVSLLLGTWQVRATNIPLWLSNERVAPAIAFELISDAPLVLGDDVSWHSSDGRREHQLGVDRWNGSDFARRGLGRRRLRRSQWSVVGSSADRDILVLRLTGSRSTPPGLDVFVRAGAEIGDARTLVAHSATALGLSAEDFASLTWLDRP</sequence>